<name>A0A385SUY8_9BACT</name>
<keyword evidence="1" id="KW-0472">Membrane</keyword>
<dbReference type="RefSeq" id="WP_119757014.1">
    <property type="nucleotide sequence ID" value="NZ_CP032382.1"/>
</dbReference>
<proteinExistence type="predicted"/>
<keyword evidence="3" id="KW-1185">Reference proteome</keyword>
<keyword evidence="1" id="KW-0812">Transmembrane</keyword>
<feature type="transmembrane region" description="Helical" evidence="1">
    <location>
        <begin position="46"/>
        <end position="70"/>
    </location>
</feature>
<feature type="transmembrane region" description="Helical" evidence="1">
    <location>
        <begin position="6"/>
        <end position="25"/>
    </location>
</feature>
<dbReference type="AlphaFoldDB" id="A0A385SUY8"/>
<evidence type="ECO:0008006" key="4">
    <source>
        <dbReference type="Google" id="ProtNLM"/>
    </source>
</evidence>
<accession>A0A385SUY8</accession>
<organism evidence="2 3">
    <name type="scientific">Chryseolinea soli</name>
    <dbReference type="NCBI Taxonomy" id="2321403"/>
    <lineage>
        <taxon>Bacteria</taxon>
        <taxon>Pseudomonadati</taxon>
        <taxon>Bacteroidota</taxon>
        <taxon>Cytophagia</taxon>
        <taxon>Cytophagales</taxon>
        <taxon>Fulvivirgaceae</taxon>
        <taxon>Chryseolinea</taxon>
    </lineage>
</organism>
<evidence type="ECO:0000313" key="2">
    <source>
        <dbReference type="EMBL" id="AYB33785.1"/>
    </source>
</evidence>
<reference evidence="3" key="1">
    <citation type="submission" date="2018-09" db="EMBL/GenBank/DDBJ databases">
        <title>Chryseolinea sp. KIS68-18 isolated from soil.</title>
        <authorList>
            <person name="Weon H.-Y."/>
            <person name="Kwon S.-W."/>
            <person name="Lee S.A."/>
        </authorList>
    </citation>
    <scope>NUCLEOTIDE SEQUENCE [LARGE SCALE GENOMIC DNA]</scope>
    <source>
        <strain evidence="3">KIS68-18</strain>
    </source>
</reference>
<dbReference type="OrthoDB" id="193443at2"/>
<gene>
    <name evidence="2" type="ORF">D4L85_25810</name>
</gene>
<feature type="transmembrane region" description="Helical" evidence="1">
    <location>
        <begin position="90"/>
        <end position="109"/>
    </location>
</feature>
<dbReference type="Proteomes" id="UP000266183">
    <property type="component" value="Chromosome"/>
</dbReference>
<sequence length="127" mass="14492">MNTSYVLTAYLIYLPVTLLLTWYVAHTLFKNSRVFMLDIFRGKTEIAMATNKLFEVGFYLLNVGFALWILEIYAEVASSQQVVEILSKKIGGFSIYLGVMLFFNLYLFFRGRKASKANAPAEIRPAV</sequence>
<keyword evidence="1" id="KW-1133">Transmembrane helix</keyword>
<protein>
    <recommendedName>
        <fullName evidence="4">Integral membrane protein</fullName>
    </recommendedName>
</protein>
<evidence type="ECO:0000313" key="3">
    <source>
        <dbReference type="Proteomes" id="UP000266183"/>
    </source>
</evidence>
<dbReference type="EMBL" id="CP032382">
    <property type="protein sequence ID" value="AYB33785.1"/>
    <property type="molecule type" value="Genomic_DNA"/>
</dbReference>
<evidence type="ECO:0000256" key="1">
    <source>
        <dbReference type="SAM" id="Phobius"/>
    </source>
</evidence>
<dbReference type="KEGG" id="chk:D4L85_25810"/>